<sequence length="387" mass="45722">MLLFIFFPMFSERRTNETPVVQLFYVLKCLYFLFSAYQIRNGYPTLISLHCLWHSYSTFNRLEKKQYKNLTSTFNNIEVSQDIFGSFYAEDVLVVKWSTHSLTIWDISPGSREELLEELRSNEDFIVRLEISYIHIGDGGKTSERSFGKSTIIPPLPALDRKRLIQMVETDTDTQTVVRLPLLFPKFLLIKKDSLPESLPLMEDPNKELQGFDQKDNKEMLPDPRRMRNLLVRLNANDSKWWQMREECSINDDNYLYYLKDLVLNDCDEIVLYVFNEKVLPGTFLKMVQYGILGLYIIYFMVIVEIIKSLITKIDDIWLLNLPDVDKVLRKCMEVYVVRDMKNYELESALFDELIYIMRSRETLIKLTRYEDSDYDPTFITPGSSMN</sequence>
<keyword evidence="1" id="KW-0472">Membrane</keyword>
<dbReference type="InterPro" id="IPR031334">
    <property type="entry name" value="Piezo_cap_dom"/>
</dbReference>
<proteinExistence type="predicted"/>
<name>A0A9N9MJ65_9CUCU</name>
<dbReference type="EMBL" id="OU892289">
    <property type="protein sequence ID" value="CAG9763404.1"/>
    <property type="molecule type" value="Genomic_DNA"/>
</dbReference>
<protein>
    <recommendedName>
        <fullName evidence="2">Piezo non-specific cation channel cap domain-containing protein</fullName>
    </recommendedName>
</protein>
<keyword evidence="1" id="KW-0812">Transmembrane</keyword>
<keyword evidence="1" id="KW-1133">Transmembrane helix</keyword>
<feature type="transmembrane region" description="Helical" evidence="1">
    <location>
        <begin position="287"/>
        <end position="307"/>
    </location>
</feature>
<accession>A0A9N9MJ65</accession>
<dbReference type="PANTHER" id="PTHR47049:SF2">
    <property type="entry name" value="PIEZO-TYPE MECHANOSENSITIVE ION CHANNEL HOMOLOG"/>
    <property type="match status" value="1"/>
</dbReference>
<gene>
    <name evidence="3" type="ORF">CEUTPL_LOCUS4069</name>
</gene>
<dbReference type="PANTHER" id="PTHR47049">
    <property type="entry name" value="PIEZO-TYPE MECHANOSENSITIVE ION CHANNEL HOMOLOG"/>
    <property type="match status" value="1"/>
</dbReference>
<dbReference type="OrthoDB" id="303066at2759"/>
<reference evidence="3" key="1">
    <citation type="submission" date="2022-01" db="EMBL/GenBank/DDBJ databases">
        <authorList>
            <person name="King R."/>
        </authorList>
    </citation>
    <scope>NUCLEOTIDE SEQUENCE</scope>
</reference>
<dbReference type="InterPro" id="IPR027272">
    <property type="entry name" value="Piezo"/>
</dbReference>
<evidence type="ECO:0000313" key="3">
    <source>
        <dbReference type="EMBL" id="CAG9763404.1"/>
    </source>
</evidence>
<evidence type="ECO:0000259" key="2">
    <source>
        <dbReference type="Pfam" id="PF12166"/>
    </source>
</evidence>
<organism evidence="3 4">
    <name type="scientific">Ceutorhynchus assimilis</name>
    <name type="common">cabbage seed weevil</name>
    <dbReference type="NCBI Taxonomy" id="467358"/>
    <lineage>
        <taxon>Eukaryota</taxon>
        <taxon>Metazoa</taxon>
        <taxon>Ecdysozoa</taxon>
        <taxon>Arthropoda</taxon>
        <taxon>Hexapoda</taxon>
        <taxon>Insecta</taxon>
        <taxon>Pterygota</taxon>
        <taxon>Neoptera</taxon>
        <taxon>Endopterygota</taxon>
        <taxon>Coleoptera</taxon>
        <taxon>Polyphaga</taxon>
        <taxon>Cucujiformia</taxon>
        <taxon>Curculionidae</taxon>
        <taxon>Ceutorhynchinae</taxon>
        <taxon>Ceutorhynchus</taxon>
    </lineage>
</organism>
<keyword evidence="4" id="KW-1185">Reference proteome</keyword>
<feature type="domain" description="Piezo non-specific cation channel cap" evidence="2">
    <location>
        <begin position="61"/>
        <end position="369"/>
    </location>
</feature>
<evidence type="ECO:0000256" key="1">
    <source>
        <dbReference type="SAM" id="Phobius"/>
    </source>
</evidence>
<dbReference type="GO" id="GO:0016020">
    <property type="term" value="C:membrane"/>
    <property type="evidence" value="ECO:0007669"/>
    <property type="project" value="InterPro"/>
</dbReference>
<evidence type="ECO:0000313" key="4">
    <source>
        <dbReference type="Proteomes" id="UP001152799"/>
    </source>
</evidence>
<dbReference type="AlphaFoldDB" id="A0A9N9MJ65"/>
<dbReference type="Pfam" id="PF12166">
    <property type="entry name" value="Piezo_cap"/>
    <property type="match status" value="1"/>
</dbReference>
<dbReference type="GO" id="GO:0008381">
    <property type="term" value="F:mechanosensitive monoatomic ion channel activity"/>
    <property type="evidence" value="ECO:0007669"/>
    <property type="project" value="InterPro"/>
</dbReference>
<dbReference type="Proteomes" id="UP001152799">
    <property type="component" value="Chromosome 13"/>
</dbReference>